<dbReference type="InterPro" id="IPR023395">
    <property type="entry name" value="MCP_dom_sf"/>
</dbReference>
<evidence type="ECO:0000313" key="10">
    <source>
        <dbReference type="EMBL" id="CAD9506928.1"/>
    </source>
</evidence>
<evidence type="ECO:0000256" key="8">
    <source>
        <dbReference type="PROSITE-ProRule" id="PRU00282"/>
    </source>
</evidence>
<feature type="repeat" description="Solcar" evidence="8">
    <location>
        <begin position="131"/>
        <end position="222"/>
    </location>
</feature>
<evidence type="ECO:0000256" key="2">
    <source>
        <dbReference type="ARBA" id="ARBA00006375"/>
    </source>
</evidence>
<proteinExistence type="inferred from homology"/>
<comment type="subcellular location">
    <subcellularLocation>
        <location evidence="1">Membrane</location>
        <topology evidence="1">Multi-pass membrane protein</topology>
    </subcellularLocation>
</comment>
<dbReference type="GO" id="GO:0005471">
    <property type="term" value="F:ATP:ADP antiporter activity"/>
    <property type="evidence" value="ECO:0007669"/>
    <property type="project" value="InterPro"/>
</dbReference>
<evidence type="ECO:0000256" key="3">
    <source>
        <dbReference type="ARBA" id="ARBA00022448"/>
    </source>
</evidence>
<organism evidence="10">
    <name type="scientific">Helicotheca tamesis</name>
    <dbReference type="NCBI Taxonomy" id="374047"/>
    <lineage>
        <taxon>Eukaryota</taxon>
        <taxon>Sar</taxon>
        <taxon>Stramenopiles</taxon>
        <taxon>Ochrophyta</taxon>
        <taxon>Bacillariophyta</taxon>
        <taxon>Mediophyceae</taxon>
        <taxon>Lithodesmiophycidae</taxon>
        <taxon>Lithodesmiales</taxon>
        <taxon>Lithodesmiaceae</taxon>
        <taxon>Helicotheca</taxon>
    </lineage>
</organism>
<dbReference type="GO" id="GO:0005743">
    <property type="term" value="C:mitochondrial inner membrane"/>
    <property type="evidence" value="ECO:0007669"/>
    <property type="project" value="InterPro"/>
</dbReference>
<dbReference type="InterPro" id="IPR018108">
    <property type="entry name" value="MCP_transmembrane"/>
</dbReference>
<keyword evidence="5" id="KW-0677">Repeat</keyword>
<dbReference type="PRINTS" id="PR00927">
    <property type="entry name" value="ADPTRNSLCASE"/>
</dbReference>
<evidence type="ECO:0000256" key="9">
    <source>
        <dbReference type="RuleBase" id="RU000488"/>
    </source>
</evidence>
<keyword evidence="3 9" id="KW-0813">Transport</keyword>
<dbReference type="SUPFAM" id="SSF103506">
    <property type="entry name" value="Mitochondrial carrier"/>
    <property type="match status" value="1"/>
</dbReference>
<evidence type="ECO:0000256" key="5">
    <source>
        <dbReference type="ARBA" id="ARBA00022737"/>
    </source>
</evidence>
<evidence type="ECO:0000256" key="1">
    <source>
        <dbReference type="ARBA" id="ARBA00004141"/>
    </source>
</evidence>
<evidence type="ECO:0000256" key="4">
    <source>
        <dbReference type="ARBA" id="ARBA00022692"/>
    </source>
</evidence>
<evidence type="ECO:0000256" key="7">
    <source>
        <dbReference type="ARBA" id="ARBA00023136"/>
    </source>
</evidence>
<comment type="similarity">
    <text evidence="2 9">Belongs to the mitochondrial carrier (TC 2.A.29) family.</text>
</comment>
<keyword evidence="7 8" id="KW-0472">Membrane</keyword>
<feature type="repeat" description="Solcar" evidence="8">
    <location>
        <begin position="35"/>
        <end position="116"/>
    </location>
</feature>
<dbReference type="GO" id="GO:1990544">
    <property type="term" value="P:mitochondrial ATP transmembrane transport"/>
    <property type="evidence" value="ECO:0007669"/>
    <property type="project" value="InterPro"/>
</dbReference>
<feature type="repeat" description="Solcar" evidence="8">
    <location>
        <begin position="237"/>
        <end position="327"/>
    </location>
</feature>
<evidence type="ECO:0000256" key="6">
    <source>
        <dbReference type="ARBA" id="ARBA00022989"/>
    </source>
</evidence>
<dbReference type="PANTHER" id="PTHR45618">
    <property type="entry name" value="MITOCHONDRIAL DICARBOXYLATE CARRIER-RELATED"/>
    <property type="match status" value="1"/>
</dbReference>
<accession>A0A7S2I294</accession>
<dbReference type="EMBL" id="HBGV01014823">
    <property type="protein sequence ID" value="CAD9506928.1"/>
    <property type="molecule type" value="Transcribed_RNA"/>
</dbReference>
<evidence type="ECO:0008006" key="11">
    <source>
        <dbReference type="Google" id="ProtNLM"/>
    </source>
</evidence>
<dbReference type="GO" id="GO:0140021">
    <property type="term" value="P:mitochondrial ADP transmembrane transport"/>
    <property type="evidence" value="ECO:0007669"/>
    <property type="project" value="InterPro"/>
</dbReference>
<gene>
    <name evidence="10" type="ORF">HTAM1171_LOCUS9134</name>
</gene>
<dbReference type="Gene3D" id="1.50.40.10">
    <property type="entry name" value="Mitochondrial carrier domain"/>
    <property type="match status" value="2"/>
</dbReference>
<dbReference type="AlphaFoldDB" id="A0A7S2I294"/>
<reference evidence="10" key="1">
    <citation type="submission" date="2021-01" db="EMBL/GenBank/DDBJ databases">
        <authorList>
            <person name="Corre E."/>
            <person name="Pelletier E."/>
            <person name="Niang G."/>
            <person name="Scheremetjew M."/>
            <person name="Finn R."/>
            <person name="Kale V."/>
            <person name="Holt S."/>
            <person name="Cochrane G."/>
            <person name="Meng A."/>
            <person name="Brown T."/>
            <person name="Cohen L."/>
        </authorList>
    </citation>
    <scope>NUCLEOTIDE SEQUENCE</scope>
    <source>
        <strain evidence="10">CCMP826</strain>
    </source>
</reference>
<dbReference type="InterPro" id="IPR002113">
    <property type="entry name" value="ADT_euk_type"/>
</dbReference>
<keyword evidence="4 8" id="KW-0812">Transmembrane</keyword>
<protein>
    <recommendedName>
        <fullName evidence="11">Mitochondrial carrier protein</fullName>
    </recommendedName>
</protein>
<dbReference type="InterPro" id="IPR050391">
    <property type="entry name" value="Mito_Metabolite_Transporter"/>
</dbReference>
<name>A0A7S2I294_9STRA</name>
<dbReference type="PROSITE" id="PS50920">
    <property type="entry name" value="SOLCAR"/>
    <property type="match status" value="3"/>
</dbReference>
<keyword evidence="6" id="KW-1133">Transmembrane helix</keyword>
<dbReference type="Pfam" id="PF00153">
    <property type="entry name" value="Mito_carr"/>
    <property type="match status" value="3"/>
</dbReference>
<sequence length="334" mass="35649">MQSTAVSSGTKNEGSPSIAVKKVTATPSASIPLPQRMVISAFAGMGAATFCHPLDVIRVQMQTEGAGYKNSLDAGVQIFRRNGLTQGLYAGVSAAYLRQWMYGSFRIGVYSSLLEKAQLKNISEGRDKHDVPFVRKLLMGCTSGAIGSFVGTPSELALVRMSNDAKLPVEQRRNYSNVVDCISRIAKEEGTTKLWRGATPTVLRATLLSACQLGVTSEIKNKLSKSGFFGKDGGAFHGLPVMFVSTLCSSFAANVVANPFDVVKSRMQNMPIAADGSAAYSSMMDCFVKSIKSEGVLVLWSGFTPAFVKLAPYTVISLTLADKLTKAITGKDAL</sequence>